<evidence type="ECO:0008006" key="3">
    <source>
        <dbReference type="Google" id="ProtNLM"/>
    </source>
</evidence>
<dbReference type="RefSeq" id="WP_015757526.1">
    <property type="nucleotide sequence ID" value="NC_013216.1"/>
</dbReference>
<sequence>MIRKQTYIKSHQEVLLKNKAKALGLTEAELIRCAIDEHLKTKFAIHKDTSAWETEKQFIISRMKEENYSLQRGWRREELYGL</sequence>
<gene>
    <name evidence="1" type="ordered locus">Dtox_1986</name>
</gene>
<dbReference type="KEGG" id="dae:Dtox_1986"/>
<protein>
    <recommendedName>
        <fullName evidence="3">CopG domain protein DNA-binding domain protein</fullName>
    </recommendedName>
</protein>
<dbReference type="Proteomes" id="UP000002217">
    <property type="component" value="Chromosome"/>
</dbReference>
<dbReference type="STRING" id="485916.Dtox_1986"/>
<dbReference type="eggNOG" id="ENOG5033KZG">
    <property type="taxonomic scope" value="Bacteria"/>
</dbReference>
<keyword evidence="2" id="KW-1185">Reference proteome</keyword>
<dbReference type="OrthoDB" id="2970764at2"/>
<evidence type="ECO:0000313" key="2">
    <source>
        <dbReference type="Proteomes" id="UP000002217"/>
    </source>
</evidence>
<dbReference type="EMBL" id="CP001720">
    <property type="protein sequence ID" value="ACV62821.1"/>
    <property type="molecule type" value="Genomic_DNA"/>
</dbReference>
<dbReference type="AlphaFoldDB" id="C8VYE0"/>
<name>C8VYE0_DESAS</name>
<accession>C8VYE0</accession>
<organism evidence="1 2">
    <name type="scientific">Desulfofarcimen acetoxidans (strain ATCC 49208 / DSM 771 / KCTC 5769 / VKM B-1644 / 5575)</name>
    <name type="common">Desulfotomaculum acetoxidans</name>
    <dbReference type="NCBI Taxonomy" id="485916"/>
    <lineage>
        <taxon>Bacteria</taxon>
        <taxon>Bacillati</taxon>
        <taxon>Bacillota</taxon>
        <taxon>Clostridia</taxon>
        <taxon>Eubacteriales</taxon>
        <taxon>Peptococcaceae</taxon>
        <taxon>Desulfofarcimen</taxon>
    </lineage>
</organism>
<proteinExistence type="predicted"/>
<dbReference type="HOGENOM" id="CLU_183716_0_0_9"/>
<evidence type="ECO:0000313" key="1">
    <source>
        <dbReference type="EMBL" id="ACV62821.1"/>
    </source>
</evidence>
<reference evidence="1 2" key="1">
    <citation type="journal article" date="2009" name="Stand. Genomic Sci.">
        <title>Complete genome sequence of Desulfotomaculum acetoxidans type strain (5575).</title>
        <authorList>
            <person name="Spring S."/>
            <person name="Lapidus A."/>
            <person name="Schroder M."/>
            <person name="Gleim D."/>
            <person name="Sims D."/>
            <person name="Meincke L."/>
            <person name="Glavina Del Rio T."/>
            <person name="Tice H."/>
            <person name="Copeland A."/>
            <person name="Cheng J.F."/>
            <person name="Lucas S."/>
            <person name="Chen F."/>
            <person name="Nolan M."/>
            <person name="Bruce D."/>
            <person name="Goodwin L."/>
            <person name="Pitluck S."/>
            <person name="Ivanova N."/>
            <person name="Mavromatis K."/>
            <person name="Mikhailova N."/>
            <person name="Pati A."/>
            <person name="Chen A."/>
            <person name="Palaniappan K."/>
            <person name="Land M."/>
            <person name="Hauser L."/>
            <person name="Chang Y.J."/>
            <person name="Jeffries C.D."/>
            <person name="Chain P."/>
            <person name="Saunders E."/>
            <person name="Brettin T."/>
            <person name="Detter J.C."/>
            <person name="Goker M."/>
            <person name="Bristow J."/>
            <person name="Eisen J.A."/>
            <person name="Markowitz V."/>
            <person name="Hugenholtz P."/>
            <person name="Kyrpides N.C."/>
            <person name="Klenk H.P."/>
            <person name="Han C."/>
        </authorList>
    </citation>
    <scope>NUCLEOTIDE SEQUENCE [LARGE SCALE GENOMIC DNA]</scope>
    <source>
        <strain evidence="2">ATCC 49208 / DSM 771 / VKM B-1644</strain>
    </source>
</reference>